<protein>
    <recommendedName>
        <fullName evidence="3">DUF1552 domain-containing protein</fullName>
    </recommendedName>
</protein>
<accession>A0A2S8FVN4</accession>
<dbReference type="EMBL" id="PUHY01000006">
    <property type="protein sequence ID" value="PQO36238.1"/>
    <property type="molecule type" value="Genomic_DNA"/>
</dbReference>
<dbReference type="Proteomes" id="UP000238322">
    <property type="component" value="Unassembled WGS sequence"/>
</dbReference>
<gene>
    <name evidence="1" type="ORF">C5Y83_09995</name>
</gene>
<dbReference type="AlphaFoldDB" id="A0A2S8FVN4"/>
<proteinExistence type="predicted"/>
<dbReference type="Pfam" id="PF07586">
    <property type="entry name" value="HXXSHH"/>
    <property type="match status" value="1"/>
</dbReference>
<organism evidence="1 2">
    <name type="scientific">Blastopirellula marina</name>
    <dbReference type="NCBI Taxonomy" id="124"/>
    <lineage>
        <taxon>Bacteria</taxon>
        <taxon>Pseudomonadati</taxon>
        <taxon>Planctomycetota</taxon>
        <taxon>Planctomycetia</taxon>
        <taxon>Pirellulales</taxon>
        <taxon>Pirellulaceae</taxon>
        <taxon>Blastopirellula</taxon>
    </lineage>
</organism>
<reference evidence="1 2" key="1">
    <citation type="submission" date="2018-02" db="EMBL/GenBank/DDBJ databases">
        <title>Comparative genomes isolates from brazilian mangrove.</title>
        <authorList>
            <person name="Araujo J.E."/>
            <person name="Taketani R.G."/>
            <person name="Silva M.C.P."/>
            <person name="Loureco M.V."/>
            <person name="Andreote F.D."/>
        </authorList>
    </citation>
    <scope>NUCLEOTIDE SEQUENCE [LARGE SCALE GENOMIC DNA]</scope>
    <source>
        <strain evidence="1 2">Hex-1 MGV</strain>
    </source>
</reference>
<dbReference type="RefSeq" id="WP_105329528.1">
    <property type="nucleotide sequence ID" value="NZ_PUHY01000006.1"/>
</dbReference>
<sequence>MRNQFSRREFLQKTGISLAAANLLMGLPSFGWSTETSPKKRLVFIFSPNGVIPDHFWPKNIGADFDFQRILKPLEPFRDQTMTIKGIGNLIKGDGDGHMRGMGCLLTGIELFPGDVQGGSDTPAGWAMGISVDQYLKNQLQANTDSQTRFGSLEFGVMVPDRADTWTRWSYAGPNQPVAPIDDPYQMFDKMYGQAKNREMLASVLDDLTDDFKKVEKLISVEDRQLLDSHVEMVRKVELELQTELAAKDQRAELDHAIPELPPNVREDNDNIPQITKMQIELMVNGFVADMNRVASLQITNSVGQPKMKWLGIDEGHHGLSHEPDSNEDAYEKLIKINTWYCEQVAYLAKRLAETPEPGANGSMLDHTTIVWTNELGKGNSHTHNDIPFVLVGNALGFKMGQALDYKKVPHNRLLMNICEAMGYPLKSFGNPDYCGDGALTGLT</sequence>
<evidence type="ECO:0000313" key="2">
    <source>
        <dbReference type="Proteomes" id="UP000238322"/>
    </source>
</evidence>
<dbReference type="OrthoDB" id="9146593at2"/>
<dbReference type="InterPro" id="IPR011447">
    <property type="entry name" value="DUF1552"/>
</dbReference>
<comment type="caution">
    <text evidence="1">The sequence shown here is derived from an EMBL/GenBank/DDBJ whole genome shotgun (WGS) entry which is preliminary data.</text>
</comment>
<evidence type="ECO:0008006" key="3">
    <source>
        <dbReference type="Google" id="ProtNLM"/>
    </source>
</evidence>
<evidence type="ECO:0000313" key="1">
    <source>
        <dbReference type="EMBL" id="PQO36238.1"/>
    </source>
</evidence>
<name>A0A2S8FVN4_9BACT</name>